<dbReference type="AlphaFoldDB" id="A0A2G9YJU9"/>
<dbReference type="PANTHER" id="PTHR42983">
    <property type="entry name" value="DINITROGENASE IRON-MOLYBDENUM COFACTOR PROTEIN-RELATED"/>
    <property type="match status" value="1"/>
</dbReference>
<dbReference type="Proteomes" id="UP000231292">
    <property type="component" value="Unassembled WGS sequence"/>
</dbReference>
<dbReference type="InterPro" id="IPR003731">
    <property type="entry name" value="Di-Nase_FeMo-co_biosynth"/>
</dbReference>
<dbReference type="SUPFAM" id="SSF53146">
    <property type="entry name" value="Nitrogenase accessory factor-like"/>
    <property type="match status" value="1"/>
</dbReference>
<evidence type="ECO:0000259" key="1">
    <source>
        <dbReference type="Pfam" id="PF02579"/>
    </source>
</evidence>
<protein>
    <submittedName>
        <fullName evidence="2">Dinitrogenase iron-molybdenum cofactor biosynthesis protein</fullName>
    </submittedName>
</protein>
<sequence length="121" mass="13007">MKICIPSMNPGGLDAMVSAHFGHCEVFTTVDIEGKEIKSIETVANDAAEHDCMLPVSKLSKAKVDALLVGGIGRNPLFALQQNGIRVYIGATGIVRDTVKDFLNGYLRIATIDDVCKGFCH</sequence>
<dbReference type="InterPro" id="IPR036105">
    <property type="entry name" value="DiNase_FeMo-co_biosyn_sf"/>
</dbReference>
<proteinExistence type="predicted"/>
<reference evidence="2 3" key="1">
    <citation type="submission" date="2017-09" db="EMBL/GenBank/DDBJ databases">
        <title>Depth-based differentiation of microbial function through sediment-hosted aquifers and enrichment of novel symbionts in the deep terrestrial subsurface.</title>
        <authorList>
            <person name="Probst A.J."/>
            <person name="Ladd B."/>
            <person name="Jarett J.K."/>
            <person name="Geller-Mcgrath D.E."/>
            <person name="Sieber C.M."/>
            <person name="Emerson J.B."/>
            <person name="Anantharaman K."/>
            <person name="Thomas B.C."/>
            <person name="Malmstrom R."/>
            <person name="Stieglmeier M."/>
            <person name="Klingl A."/>
            <person name="Woyke T."/>
            <person name="Ryan C.M."/>
            <person name="Banfield J.F."/>
        </authorList>
    </citation>
    <scope>NUCLEOTIDE SEQUENCE [LARGE SCALE GENOMIC DNA]</scope>
    <source>
        <strain evidence="2">CG23_combo_of_CG06-09_8_20_14_all_41_10</strain>
    </source>
</reference>
<gene>
    <name evidence="2" type="ORF">COX41_02470</name>
</gene>
<dbReference type="InterPro" id="IPR033913">
    <property type="entry name" value="MTH1175_dom"/>
</dbReference>
<dbReference type="PANTHER" id="PTHR42983:SF1">
    <property type="entry name" value="IRON-MOLYBDENUM PROTEIN"/>
    <property type="match status" value="1"/>
</dbReference>
<dbReference type="Pfam" id="PF02579">
    <property type="entry name" value="Nitro_FeMo-Co"/>
    <property type="match status" value="1"/>
</dbReference>
<organism evidence="2 3">
    <name type="scientific">Candidatus Sherwoodlollariibacterium unditelluris</name>
    <dbReference type="NCBI Taxonomy" id="1974757"/>
    <lineage>
        <taxon>Bacteria</taxon>
        <taxon>Pseudomonadati</taxon>
        <taxon>Candidatus Omnitrophota</taxon>
        <taxon>Candidatus Sherwoodlollariibacterium</taxon>
    </lineage>
</organism>
<name>A0A2G9YJU9_9BACT</name>
<evidence type="ECO:0000313" key="2">
    <source>
        <dbReference type="EMBL" id="PIP19517.1"/>
    </source>
</evidence>
<accession>A0A2G9YJU9</accession>
<comment type="caution">
    <text evidence="2">The sequence shown here is derived from an EMBL/GenBank/DDBJ whole genome shotgun (WGS) entry which is preliminary data.</text>
</comment>
<evidence type="ECO:0000313" key="3">
    <source>
        <dbReference type="Proteomes" id="UP000231292"/>
    </source>
</evidence>
<feature type="domain" description="Dinitrogenase iron-molybdenum cofactor biosynthesis" evidence="1">
    <location>
        <begin position="14"/>
        <end position="103"/>
    </location>
</feature>
<dbReference type="Gene3D" id="3.30.420.130">
    <property type="entry name" value="Dinitrogenase iron-molybdenum cofactor biosynthesis domain"/>
    <property type="match status" value="1"/>
</dbReference>
<dbReference type="EMBL" id="PCRK01000054">
    <property type="protein sequence ID" value="PIP19517.1"/>
    <property type="molecule type" value="Genomic_DNA"/>
</dbReference>
<dbReference type="CDD" id="cd00851">
    <property type="entry name" value="MTH1175"/>
    <property type="match status" value="1"/>
</dbReference>